<feature type="transmembrane region" description="Helical" evidence="7">
    <location>
        <begin position="91"/>
        <end position="111"/>
    </location>
</feature>
<feature type="transmembrane region" description="Helical" evidence="7">
    <location>
        <begin position="245"/>
        <end position="263"/>
    </location>
</feature>
<protein>
    <recommendedName>
        <fullName evidence="8">Peptidase S54 rhomboid domain-containing protein</fullName>
    </recommendedName>
</protein>
<feature type="transmembrane region" description="Helical" evidence="7">
    <location>
        <begin position="187"/>
        <end position="204"/>
    </location>
</feature>
<organism evidence="9 10">
    <name type="scientific">Psychrobacter aestuarii</name>
    <dbReference type="NCBI Taxonomy" id="556327"/>
    <lineage>
        <taxon>Bacteria</taxon>
        <taxon>Pseudomonadati</taxon>
        <taxon>Pseudomonadota</taxon>
        <taxon>Gammaproteobacteria</taxon>
        <taxon>Moraxellales</taxon>
        <taxon>Moraxellaceae</taxon>
        <taxon>Psychrobacter</taxon>
    </lineage>
</organism>
<evidence type="ECO:0000313" key="10">
    <source>
        <dbReference type="Proteomes" id="UP001501787"/>
    </source>
</evidence>
<keyword evidence="5 7" id="KW-1133">Transmembrane helix</keyword>
<feature type="transmembrane region" description="Helical" evidence="7">
    <location>
        <begin position="131"/>
        <end position="152"/>
    </location>
</feature>
<dbReference type="PANTHER" id="PTHR43731:SF14">
    <property type="entry name" value="PRESENILIN-ASSOCIATED RHOMBOID-LIKE PROTEIN, MITOCHONDRIAL"/>
    <property type="match status" value="1"/>
</dbReference>
<name>A0ABN0VLR0_9GAMM</name>
<feature type="transmembrane region" description="Helical" evidence="7">
    <location>
        <begin position="61"/>
        <end position="84"/>
    </location>
</feature>
<dbReference type="Proteomes" id="UP001501787">
    <property type="component" value="Unassembled WGS sequence"/>
</dbReference>
<dbReference type="Gene3D" id="1.20.1540.10">
    <property type="entry name" value="Rhomboid-like"/>
    <property type="match status" value="1"/>
</dbReference>
<dbReference type="Pfam" id="PF01694">
    <property type="entry name" value="Rhomboid"/>
    <property type="match status" value="1"/>
</dbReference>
<evidence type="ECO:0000256" key="6">
    <source>
        <dbReference type="ARBA" id="ARBA00023136"/>
    </source>
</evidence>
<keyword evidence="10" id="KW-1185">Reference proteome</keyword>
<keyword evidence="4" id="KW-0378">Hydrolase</keyword>
<accession>A0ABN0VLR0</accession>
<evidence type="ECO:0000256" key="7">
    <source>
        <dbReference type="SAM" id="Phobius"/>
    </source>
</evidence>
<feature type="transmembrane region" description="Helical" evidence="7">
    <location>
        <begin position="7"/>
        <end position="26"/>
    </location>
</feature>
<evidence type="ECO:0000259" key="8">
    <source>
        <dbReference type="Pfam" id="PF01694"/>
    </source>
</evidence>
<dbReference type="RefSeq" id="WP_201503993.1">
    <property type="nucleotide sequence ID" value="NZ_BAAAFR010000001.1"/>
</dbReference>
<feature type="transmembrane region" description="Helical" evidence="7">
    <location>
        <begin position="164"/>
        <end position="181"/>
    </location>
</feature>
<evidence type="ECO:0000313" key="9">
    <source>
        <dbReference type="EMBL" id="GAA0310658.1"/>
    </source>
</evidence>
<dbReference type="InterPro" id="IPR035952">
    <property type="entry name" value="Rhomboid-like_sf"/>
</dbReference>
<dbReference type="InterPro" id="IPR022764">
    <property type="entry name" value="Peptidase_S54_rhomboid_dom"/>
</dbReference>
<comment type="caution">
    <text evidence="9">The sequence shown here is derived from an EMBL/GenBank/DDBJ whole genome shotgun (WGS) entry which is preliminary data.</text>
</comment>
<dbReference type="EMBL" id="BAAAFR010000001">
    <property type="protein sequence ID" value="GAA0310658.1"/>
    <property type="molecule type" value="Genomic_DNA"/>
</dbReference>
<dbReference type="SUPFAM" id="SSF144091">
    <property type="entry name" value="Rhomboid-like"/>
    <property type="match status" value="1"/>
</dbReference>
<comment type="similarity">
    <text evidence="2">Belongs to the peptidase S54 family.</text>
</comment>
<evidence type="ECO:0000256" key="4">
    <source>
        <dbReference type="ARBA" id="ARBA00022801"/>
    </source>
</evidence>
<keyword evidence="6 7" id="KW-0472">Membrane</keyword>
<dbReference type="PANTHER" id="PTHR43731">
    <property type="entry name" value="RHOMBOID PROTEASE"/>
    <property type="match status" value="1"/>
</dbReference>
<feature type="domain" description="Peptidase S54 rhomboid" evidence="8">
    <location>
        <begin position="57"/>
        <end position="199"/>
    </location>
</feature>
<gene>
    <name evidence="9" type="ORF">GCM10009129_04940</name>
</gene>
<evidence type="ECO:0000256" key="1">
    <source>
        <dbReference type="ARBA" id="ARBA00004141"/>
    </source>
</evidence>
<evidence type="ECO:0000256" key="2">
    <source>
        <dbReference type="ARBA" id="ARBA00009045"/>
    </source>
</evidence>
<evidence type="ECO:0000256" key="3">
    <source>
        <dbReference type="ARBA" id="ARBA00022692"/>
    </source>
</evidence>
<proteinExistence type="inferred from homology"/>
<keyword evidence="3 7" id="KW-0812">Transmembrane</keyword>
<dbReference type="InterPro" id="IPR050925">
    <property type="entry name" value="Rhomboid_protease_S54"/>
</dbReference>
<reference evidence="9 10" key="1">
    <citation type="journal article" date="2019" name="Int. J. Syst. Evol. Microbiol.">
        <title>The Global Catalogue of Microorganisms (GCM) 10K type strain sequencing project: providing services to taxonomists for standard genome sequencing and annotation.</title>
        <authorList>
            <consortium name="The Broad Institute Genomics Platform"/>
            <consortium name="The Broad Institute Genome Sequencing Center for Infectious Disease"/>
            <person name="Wu L."/>
            <person name="Ma J."/>
        </authorList>
    </citation>
    <scope>NUCLEOTIDE SEQUENCE [LARGE SCALE GENOMIC DNA]</scope>
    <source>
        <strain evidence="9 10">JCM 16343</strain>
    </source>
</reference>
<evidence type="ECO:0000256" key="5">
    <source>
        <dbReference type="ARBA" id="ARBA00022989"/>
    </source>
</evidence>
<sequence length="283" mass="30082">MTISQLLKVAPVTVILVVVFVGMYAFQVLSGVDANNPSTEALVQWGANVLPLTMMDEPWRVISSAFLHVGLMHLLFNAFAMVLFGRIAEPLFGSLTFAALFFLSAIGGNLLNNYVTWQGLLEGSMQPNIAAGASGGIMGIGAALLVAALFKLSIDGRVLSPKSMLLIMGINLVYGFAVPGIDNAAHIGGAITGGVIALAIAIDYKQRGRTAGAYLAAMYQQTSNGVPYIPVTPTSPNQTRGMTEALPWIVMLILGAGFVWWWYDIHNEIIDFLTTAAMTKGAS</sequence>
<comment type="subcellular location">
    <subcellularLocation>
        <location evidence="1">Membrane</location>
        <topology evidence="1">Multi-pass membrane protein</topology>
    </subcellularLocation>
</comment>